<dbReference type="GO" id="GO:0009307">
    <property type="term" value="P:DNA restriction-modification system"/>
    <property type="evidence" value="ECO:0007669"/>
    <property type="project" value="InterPro"/>
</dbReference>
<keyword evidence="2" id="KW-0255">Endonuclease</keyword>
<protein>
    <submittedName>
        <fullName evidence="2">Restriction endonuclease</fullName>
    </submittedName>
</protein>
<dbReference type="STRING" id="34027.SAMN05421829_104341"/>
<sequence length="725" mass="82363">MPRYNFDALSPQDFEELARDLLQAEWGVRLEAFRAGRDRGIDLRYSPGPGRGTIVQCKHYAQSGFSKLLAHLRDNELPKIRLLRPCRYVVVTTVRLTPDNKGAIAAAMAPYVQNPSVDIFGGDDIESLLSRHPRVEQANFKLWLTSTAVLENVLHNAERCRTDFEVERIRRKLPLFVQSESFNLARQMLDDNRVLIISGPPGIGKTTLAEMLLYAYLDMGYEPVVIESKVKEGRNLFKSSEKQLFYFDDFLGQTFLGDSRDYLGGNQDRAIVDFMEMVRSSNESRFILTTREHILQNAVILSERLSHSHVLRDRIVLTMSEYAFGHRARMLYNHVFFSDLPLAHKVQITANDFFLTIIKHQHFSPRLVEWLTDFTRVRAIGAEGYQGFISALLDNPELLWEHAFRNQISEAARSALLCLYTVGDWRERVDFELDFQALHTARAQKYNFRTSASDCQDALRELDGAFLSFSRGHISFLNPSVKEFVAGVIASQQQVAGDVLASATRMKQLGELWKLAKAKPRTSVSKLFQGTQPLLITRIRELLDTPTHRWYKGAAGKTFGATVDLSKSDRLIFLAEMCDQQESAEVARVLQPIVRSLLDDMGRSFNGVWSTMRLLTELGELPWYLLNGGDEVRREVTNQLIAAAEWADAEQWVELLDAPKVLEYLTEEDRAALDAAFEKYKVQGIREELRNVDDLDAKKSLVSSLEDLGKKCGYQFGTAIAQLAG</sequence>
<evidence type="ECO:0000259" key="1">
    <source>
        <dbReference type="SMART" id="SM00382"/>
    </source>
</evidence>
<name>A0A1N6T6B2_9RHOO</name>
<dbReference type="RefSeq" id="WP_076601671.1">
    <property type="nucleotide sequence ID" value="NZ_FTMD01000004.1"/>
</dbReference>
<dbReference type="InterPro" id="IPR007560">
    <property type="entry name" value="Restrct_endonuc_IV_Mrr"/>
</dbReference>
<feature type="domain" description="AAA+ ATPase" evidence="1">
    <location>
        <begin position="191"/>
        <end position="316"/>
    </location>
</feature>
<keyword evidence="2" id="KW-0378">Hydrolase</keyword>
<dbReference type="EMBL" id="FTMD01000004">
    <property type="protein sequence ID" value="SIQ48853.1"/>
    <property type="molecule type" value="Genomic_DNA"/>
</dbReference>
<organism evidence="2 3">
    <name type="scientific">Aromatoleum tolulyticum</name>
    <dbReference type="NCBI Taxonomy" id="34027"/>
    <lineage>
        <taxon>Bacteria</taxon>
        <taxon>Pseudomonadati</taxon>
        <taxon>Pseudomonadota</taxon>
        <taxon>Betaproteobacteria</taxon>
        <taxon>Rhodocyclales</taxon>
        <taxon>Rhodocyclaceae</taxon>
        <taxon>Aromatoleum</taxon>
    </lineage>
</organism>
<dbReference type="GO" id="GO:0003677">
    <property type="term" value="F:DNA binding"/>
    <property type="evidence" value="ECO:0007669"/>
    <property type="project" value="InterPro"/>
</dbReference>
<dbReference type="InterPro" id="IPR049050">
    <property type="entry name" value="nSTAND3"/>
</dbReference>
<dbReference type="InterPro" id="IPR027417">
    <property type="entry name" value="P-loop_NTPase"/>
</dbReference>
<proteinExistence type="predicted"/>
<gene>
    <name evidence="2" type="ORF">SAMN05421829_104341</name>
</gene>
<dbReference type="SMART" id="SM00382">
    <property type="entry name" value="AAA"/>
    <property type="match status" value="1"/>
</dbReference>
<dbReference type="GO" id="GO:0004519">
    <property type="term" value="F:endonuclease activity"/>
    <property type="evidence" value="ECO:0007669"/>
    <property type="project" value="UniProtKB-KW"/>
</dbReference>
<dbReference type="InterPro" id="IPR003593">
    <property type="entry name" value="AAA+_ATPase"/>
</dbReference>
<evidence type="ECO:0000313" key="2">
    <source>
        <dbReference type="EMBL" id="SIQ48853.1"/>
    </source>
</evidence>
<dbReference type="Proteomes" id="UP000186819">
    <property type="component" value="Unassembled WGS sequence"/>
</dbReference>
<dbReference type="AlphaFoldDB" id="A0A1N6T6B2"/>
<dbReference type="Gene3D" id="3.40.50.300">
    <property type="entry name" value="P-loop containing nucleotide triphosphate hydrolases"/>
    <property type="match status" value="1"/>
</dbReference>
<evidence type="ECO:0000313" key="3">
    <source>
        <dbReference type="Proteomes" id="UP000186819"/>
    </source>
</evidence>
<dbReference type="Pfam" id="PF04471">
    <property type="entry name" value="Mrr_cat"/>
    <property type="match status" value="1"/>
</dbReference>
<dbReference type="Pfam" id="PF20720">
    <property type="entry name" value="nSTAND3"/>
    <property type="match status" value="1"/>
</dbReference>
<keyword evidence="2" id="KW-0540">Nuclease</keyword>
<reference evidence="3" key="1">
    <citation type="submission" date="2017-01" db="EMBL/GenBank/DDBJ databases">
        <authorList>
            <person name="Varghese N."/>
            <person name="Submissions S."/>
        </authorList>
    </citation>
    <scope>NUCLEOTIDE SEQUENCE [LARGE SCALE GENOMIC DNA]</scope>
    <source>
        <strain evidence="3">ATCC 51758</strain>
    </source>
</reference>
<dbReference type="Gene3D" id="3.40.1350.10">
    <property type="match status" value="1"/>
</dbReference>
<keyword evidence="3" id="KW-1185">Reference proteome</keyword>
<dbReference type="InterPro" id="IPR011856">
    <property type="entry name" value="tRNA_endonuc-like_dom_sf"/>
</dbReference>
<dbReference type="OrthoDB" id="9806903at2"/>
<accession>A0A1N6T6B2</accession>
<dbReference type="SUPFAM" id="SSF52540">
    <property type="entry name" value="P-loop containing nucleoside triphosphate hydrolases"/>
    <property type="match status" value="1"/>
</dbReference>